<dbReference type="EMBL" id="JAPTGD010000002">
    <property type="protein sequence ID" value="MDU9693640.1"/>
    <property type="molecule type" value="Genomic_DNA"/>
</dbReference>
<evidence type="ECO:0000313" key="2">
    <source>
        <dbReference type="Proteomes" id="UP001269400"/>
    </source>
</evidence>
<comment type="caution">
    <text evidence="1">The sequence shown here is derived from an EMBL/GenBank/DDBJ whole genome shotgun (WGS) entry which is preliminary data.</text>
</comment>
<reference evidence="1" key="1">
    <citation type="journal article" date="2022" name="J Environ Chem Eng">
        <title>Biodegradation of petroleum oil using a constructed nonpathogenic and heavy metal-tolerant bacterial consortium isolated from marine sponges.</title>
        <authorList>
            <person name="Dechsakulwatana C."/>
            <person name="Rungsihiranrut A."/>
            <person name="Muangchinda C."/>
            <person name="Ningthoujam R."/>
            <person name="Klankeo P."/>
            <person name="Pinyakong O."/>
        </authorList>
    </citation>
    <scope>NUCLEOTIDE SEQUENCE</scope>
    <source>
        <strain evidence="1">TL01-2</strain>
    </source>
</reference>
<dbReference type="Proteomes" id="UP001269400">
    <property type="component" value="Unassembled WGS sequence"/>
</dbReference>
<sequence length="71" mass="8457">MNTLLDPKLQQEARLEAYRNAIIIYLNENIAIYDEDEVKEKLKKICNESKLLELQKHSFFSTSIESFMKYI</sequence>
<proteinExistence type="predicted"/>
<name>A0AAX6NDA1_PRIAR</name>
<evidence type="ECO:0000313" key="1">
    <source>
        <dbReference type="EMBL" id="MDU9693640.1"/>
    </source>
</evidence>
<protein>
    <submittedName>
        <fullName evidence="1">Uncharacterized protein</fullName>
    </submittedName>
</protein>
<organism evidence="1 2">
    <name type="scientific">Priestia aryabhattai</name>
    <name type="common">Bacillus aryabhattai</name>
    <dbReference type="NCBI Taxonomy" id="412384"/>
    <lineage>
        <taxon>Bacteria</taxon>
        <taxon>Bacillati</taxon>
        <taxon>Bacillota</taxon>
        <taxon>Bacilli</taxon>
        <taxon>Bacillales</taxon>
        <taxon>Bacillaceae</taxon>
        <taxon>Priestia</taxon>
    </lineage>
</organism>
<reference evidence="1" key="2">
    <citation type="submission" date="2022-12" db="EMBL/GenBank/DDBJ databases">
        <authorList>
            <person name="Dechsakulwatana C."/>
            <person name="Rungsihiranrut A."/>
            <person name="Muangchinda C."/>
            <person name="Ningthoujam R."/>
            <person name="Klankeo P."/>
            <person name="Pinyakong O."/>
        </authorList>
    </citation>
    <scope>NUCLEOTIDE SEQUENCE</scope>
    <source>
        <strain evidence="1">TL01-2</strain>
    </source>
</reference>
<dbReference type="RefSeq" id="WP_316910863.1">
    <property type="nucleotide sequence ID" value="NZ_JAPTGD010000002.1"/>
</dbReference>
<gene>
    <name evidence="1" type="ORF">O0Q50_20915</name>
</gene>
<accession>A0AAX6NDA1</accession>
<dbReference type="AlphaFoldDB" id="A0AAX6NDA1"/>